<dbReference type="SMART" id="SM00579">
    <property type="entry name" value="FBD"/>
    <property type="match status" value="1"/>
</dbReference>
<dbReference type="SUPFAM" id="SSF81383">
    <property type="entry name" value="F-box domain"/>
    <property type="match status" value="1"/>
</dbReference>
<dbReference type="InterPro" id="IPR001810">
    <property type="entry name" value="F-box_dom"/>
</dbReference>
<dbReference type="PANTHER" id="PTHR31293:SF12">
    <property type="entry name" value="RNI-LIKE SUPERFAMILY PROTEIN"/>
    <property type="match status" value="1"/>
</dbReference>
<dbReference type="Pfam" id="PF24758">
    <property type="entry name" value="LRR_At5g56370"/>
    <property type="match status" value="1"/>
</dbReference>
<dbReference type="SUPFAM" id="SSF52047">
    <property type="entry name" value="RNI-like"/>
    <property type="match status" value="1"/>
</dbReference>
<dbReference type="Gramene" id="KFK35038">
    <property type="protein sequence ID" value="KFK35038"/>
    <property type="gene ID" value="AALP_AA5G226000"/>
</dbReference>
<dbReference type="InterPro" id="IPR053781">
    <property type="entry name" value="F-box_AtFBL13-like"/>
</dbReference>
<dbReference type="InterPro" id="IPR055294">
    <property type="entry name" value="FBL60-like"/>
</dbReference>
<dbReference type="OrthoDB" id="612216at2759"/>
<dbReference type="AlphaFoldDB" id="A0A087GYT6"/>
<dbReference type="InterPro" id="IPR055411">
    <property type="entry name" value="LRR_FXL15/At3g58940/PEG3-like"/>
</dbReference>
<dbReference type="Gene3D" id="3.80.10.10">
    <property type="entry name" value="Ribonuclease Inhibitor"/>
    <property type="match status" value="1"/>
</dbReference>
<dbReference type="OMA" id="HINLQMS"/>
<proteinExistence type="predicted"/>
<accession>A0A087GYT6</accession>
<name>A0A087GYT6_ARAAL</name>
<evidence type="ECO:0000259" key="1">
    <source>
        <dbReference type="SMART" id="SM00579"/>
    </source>
</evidence>
<dbReference type="Pfam" id="PF00646">
    <property type="entry name" value="F-box"/>
    <property type="match status" value="1"/>
</dbReference>
<keyword evidence="3" id="KW-1185">Reference proteome</keyword>
<dbReference type="InterPro" id="IPR006566">
    <property type="entry name" value="FBD"/>
</dbReference>
<dbReference type="InterPro" id="IPR036047">
    <property type="entry name" value="F-box-like_dom_sf"/>
</dbReference>
<feature type="domain" description="FBD" evidence="1">
    <location>
        <begin position="374"/>
        <end position="445"/>
    </location>
</feature>
<evidence type="ECO:0000313" key="3">
    <source>
        <dbReference type="Proteomes" id="UP000029120"/>
    </source>
</evidence>
<sequence length="445" mass="50984">MGRISDLPNELICHIGSFLSAKEAALTMVLSKRWRNLFTIIQKLHFDDDDDEGSGSFDVFVDGVLALPVSSRVKEFSLRLKNAHYDCINSCLCNVLKRGVLVLNLCIQVADQGGYSLPLEVFNCKTVAKMSLEHGFVIDLLPVDAFLPALKTLFLDNVRFYDFGGRCAFKTLLAASPVLEELCIYGIELERWKWSCSVSSPTLQCLTIKRRQWTHYNEDNGLDTRGLAYDFDSISLDLPGLTYLEYSDYVPKEYIIVNLSSLVEAKLHLCVDEDRTWDNRDANDFNPMNLINGFKNVQILDVSHEVMEMLYVFQEVIPLFEKLVHITVSFSNCWFSLPVLIEKSPNLNTLVINNFLHYPRQGDRLVCQCVSDYSFLLSCPVKILEITKYRGTRGELEQMKHFLEKLLCLERVVVHAWVRGEAKMKLEADFQMLPKASSKCKIEYY</sequence>
<evidence type="ECO:0000313" key="2">
    <source>
        <dbReference type="EMBL" id="KFK35038.1"/>
    </source>
</evidence>
<dbReference type="PANTHER" id="PTHR31293">
    <property type="entry name" value="RNI-LIKE SUPERFAMILY PROTEIN"/>
    <property type="match status" value="1"/>
</dbReference>
<dbReference type="EMBL" id="CM002873">
    <property type="protein sequence ID" value="KFK35038.1"/>
    <property type="molecule type" value="Genomic_DNA"/>
</dbReference>
<reference evidence="3" key="1">
    <citation type="journal article" date="2015" name="Nat. Plants">
        <title>Genome expansion of Arabis alpina linked with retrotransposition and reduced symmetric DNA methylation.</title>
        <authorList>
            <person name="Willing E.M."/>
            <person name="Rawat V."/>
            <person name="Mandakova T."/>
            <person name="Maumus F."/>
            <person name="James G.V."/>
            <person name="Nordstroem K.J."/>
            <person name="Becker C."/>
            <person name="Warthmann N."/>
            <person name="Chica C."/>
            <person name="Szarzynska B."/>
            <person name="Zytnicki M."/>
            <person name="Albani M.C."/>
            <person name="Kiefer C."/>
            <person name="Bergonzi S."/>
            <person name="Castaings L."/>
            <person name="Mateos J.L."/>
            <person name="Berns M.C."/>
            <person name="Bujdoso N."/>
            <person name="Piofczyk T."/>
            <person name="de Lorenzo L."/>
            <person name="Barrero-Sicilia C."/>
            <person name="Mateos I."/>
            <person name="Piednoel M."/>
            <person name="Hagmann J."/>
            <person name="Chen-Min-Tao R."/>
            <person name="Iglesias-Fernandez R."/>
            <person name="Schuster S.C."/>
            <person name="Alonso-Blanco C."/>
            <person name="Roudier F."/>
            <person name="Carbonero P."/>
            <person name="Paz-Ares J."/>
            <person name="Davis S.J."/>
            <person name="Pecinka A."/>
            <person name="Quesneville H."/>
            <person name="Colot V."/>
            <person name="Lysak M.A."/>
            <person name="Weigel D."/>
            <person name="Coupland G."/>
            <person name="Schneeberger K."/>
        </authorList>
    </citation>
    <scope>NUCLEOTIDE SEQUENCE [LARGE SCALE GENOMIC DNA]</scope>
    <source>
        <strain evidence="3">cv. Pajares</strain>
    </source>
</reference>
<dbReference type="Proteomes" id="UP000029120">
    <property type="component" value="Chromosome 5"/>
</dbReference>
<protein>
    <recommendedName>
        <fullName evidence="1">FBD domain-containing protein</fullName>
    </recommendedName>
</protein>
<dbReference type="InterPro" id="IPR032675">
    <property type="entry name" value="LRR_dom_sf"/>
</dbReference>
<dbReference type="Gene3D" id="1.20.1280.50">
    <property type="match status" value="1"/>
</dbReference>
<organism evidence="2 3">
    <name type="scientific">Arabis alpina</name>
    <name type="common">Alpine rock-cress</name>
    <dbReference type="NCBI Taxonomy" id="50452"/>
    <lineage>
        <taxon>Eukaryota</taxon>
        <taxon>Viridiplantae</taxon>
        <taxon>Streptophyta</taxon>
        <taxon>Embryophyta</taxon>
        <taxon>Tracheophyta</taxon>
        <taxon>Spermatophyta</taxon>
        <taxon>Magnoliopsida</taxon>
        <taxon>eudicotyledons</taxon>
        <taxon>Gunneridae</taxon>
        <taxon>Pentapetalae</taxon>
        <taxon>rosids</taxon>
        <taxon>malvids</taxon>
        <taxon>Brassicales</taxon>
        <taxon>Brassicaceae</taxon>
        <taxon>Arabideae</taxon>
        <taxon>Arabis</taxon>
    </lineage>
</organism>
<gene>
    <name evidence="2" type="ordered locus">AALP_Aa5g226000</name>
</gene>
<dbReference type="CDD" id="cd22160">
    <property type="entry name" value="F-box_AtFBL13-like"/>
    <property type="match status" value="1"/>
</dbReference>